<dbReference type="RefSeq" id="WP_013629333.1">
    <property type="nucleotide sequence ID" value="NC_015174.1"/>
</dbReference>
<proteinExistence type="predicted"/>
<protein>
    <submittedName>
        <fullName evidence="1">Uncharacterized protein</fullName>
    </submittedName>
</protein>
<dbReference type="Pfam" id="PF10962">
    <property type="entry name" value="DUF2764"/>
    <property type="match status" value="1"/>
</dbReference>
<evidence type="ECO:0000313" key="2">
    <source>
        <dbReference type="Proteomes" id="UP000006860"/>
    </source>
</evidence>
<gene>
    <name evidence="1" type="ordered locus">Plabr_3015</name>
</gene>
<dbReference type="eggNOG" id="ENOG502ZC02">
    <property type="taxonomic scope" value="Bacteria"/>
</dbReference>
<dbReference type="OrthoDB" id="556081at2"/>
<dbReference type="EMBL" id="CP002546">
    <property type="protein sequence ID" value="ADY60612.1"/>
    <property type="molecule type" value="Genomic_DNA"/>
</dbReference>
<dbReference type="InterPro" id="IPR024492">
    <property type="entry name" value="DUF2764"/>
</dbReference>
<dbReference type="HOGENOM" id="CLU_1223818_0_0_0"/>
<evidence type="ECO:0000313" key="1">
    <source>
        <dbReference type="EMBL" id="ADY60612.1"/>
    </source>
</evidence>
<dbReference type="KEGG" id="pbs:Plabr_3015"/>
<dbReference type="STRING" id="756272.Plabr_3015"/>
<accession>F0SH71</accession>
<organism evidence="1 2">
    <name type="scientific">Rubinisphaera brasiliensis (strain ATCC 49424 / DSM 5305 / JCM 21570 / IAM 15109 / NBRC 103401 / IFAM 1448)</name>
    <name type="common">Planctomyces brasiliensis</name>
    <dbReference type="NCBI Taxonomy" id="756272"/>
    <lineage>
        <taxon>Bacteria</taxon>
        <taxon>Pseudomonadati</taxon>
        <taxon>Planctomycetota</taxon>
        <taxon>Planctomycetia</taxon>
        <taxon>Planctomycetales</taxon>
        <taxon>Planctomycetaceae</taxon>
        <taxon>Rubinisphaera</taxon>
    </lineage>
</organism>
<dbReference type="AlphaFoldDB" id="F0SH71"/>
<reference evidence="2" key="1">
    <citation type="submission" date="2011-02" db="EMBL/GenBank/DDBJ databases">
        <title>The complete genome of Planctomyces brasiliensis DSM 5305.</title>
        <authorList>
            <person name="Lucas S."/>
            <person name="Copeland A."/>
            <person name="Lapidus A."/>
            <person name="Bruce D."/>
            <person name="Goodwin L."/>
            <person name="Pitluck S."/>
            <person name="Kyrpides N."/>
            <person name="Mavromatis K."/>
            <person name="Pagani I."/>
            <person name="Ivanova N."/>
            <person name="Ovchinnikova G."/>
            <person name="Lu M."/>
            <person name="Detter J.C."/>
            <person name="Han C."/>
            <person name="Land M."/>
            <person name="Hauser L."/>
            <person name="Markowitz V."/>
            <person name="Cheng J.-F."/>
            <person name="Hugenholtz P."/>
            <person name="Woyke T."/>
            <person name="Wu D."/>
            <person name="Tindall B."/>
            <person name="Pomrenke H.G."/>
            <person name="Brambilla E."/>
            <person name="Klenk H.-P."/>
            <person name="Eisen J.A."/>
        </authorList>
    </citation>
    <scope>NUCLEOTIDE SEQUENCE [LARGE SCALE GENOMIC DNA]</scope>
    <source>
        <strain evidence="2">ATCC 49424 / DSM 5305 / JCM 21570 / NBRC 103401 / IFAM 1448</strain>
    </source>
</reference>
<name>F0SH71_RUBBR</name>
<sequence length="221" mass="25828">MYYDLIASLPHLPHFATADRLPITPLRLQRRLGRLRPEHMDQLDLVRPLVRWRATQLLTDTDATFVAAFRRLSEPELNPALREFVTFRMSQQTLIAALRRKQHNVGPPENKADWGAGPHVHLLRKNWNAPYFGLEYRFPWLPQATERLTAEDAVGLEQLLIELNWSWLTHCAEKDMFGFQAVVAFVLKWDMLRAWLEGNAQRARVRFTELVDKVTHVEVTE</sequence>
<keyword evidence="2" id="KW-1185">Reference proteome</keyword>
<dbReference type="Proteomes" id="UP000006860">
    <property type="component" value="Chromosome"/>
</dbReference>